<evidence type="ECO:0000313" key="1">
    <source>
        <dbReference type="EMBL" id="EQB62058.1"/>
    </source>
</evidence>
<evidence type="ECO:0000313" key="2">
    <source>
        <dbReference type="Proteomes" id="UP000053780"/>
    </source>
</evidence>
<dbReference type="Proteomes" id="UP000053780">
    <property type="component" value="Unassembled WGS sequence"/>
</dbReference>
<evidence type="ECO:0008006" key="3">
    <source>
        <dbReference type="Google" id="ProtNLM"/>
    </source>
</evidence>
<sequence length="157" mass="18930">MVYYKCTNACYFKVKYIIKQNLLDILFNRSLKEKTENYCHYICLKELQMENIKRNGRWGFCPVFGMTEFSFVSSTLFHIHENCATRFMDYFCAVLDIPPYSYILDSHAIWHFFGILSTPFYVKFWGDDIKHHRLLYNNIKMKKKKKQTILNCLNNDL</sequence>
<dbReference type="VEuPathDB" id="MicrosporidiaDB:NAPIS_ORF00363"/>
<organism evidence="1 2">
    <name type="scientific">Vairimorpha apis BRL 01</name>
    <dbReference type="NCBI Taxonomy" id="1037528"/>
    <lineage>
        <taxon>Eukaryota</taxon>
        <taxon>Fungi</taxon>
        <taxon>Fungi incertae sedis</taxon>
        <taxon>Microsporidia</taxon>
        <taxon>Nosematidae</taxon>
        <taxon>Vairimorpha</taxon>
    </lineage>
</organism>
<dbReference type="AlphaFoldDB" id="T0LCK8"/>
<dbReference type="EMBL" id="KE647033">
    <property type="protein sequence ID" value="EQB62058.1"/>
    <property type="molecule type" value="Genomic_DNA"/>
</dbReference>
<dbReference type="OrthoDB" id="419770at2759"/>
<protein>
    <recommendedName>
        <fullName evidence="3">Post-GPI attachment to proteins factor 3</fullName>
    </recommendedName>
</protein>
<reference evidence="1 2" key="1">
    <citation type="journal article" date="2013" name="BMC Genomics">
        <title>Genome sequencing and comparative genomics of honey bee microsporidia, Nosema apis reveal novel insights into host-parasite interactions.</title>
        <authorList>
            <person name="Chen Yp."/>
            <person name="Pettis J.S."/>
            <person name="Zhao Y."/>
            <person name="Liu X."/>
            <person name="Tallon L.J."/>
            <person name="Sadzewicz L.D."/>
            <person name="Li R."/>
            <person name="Zheng H."/>
            <person name="Huang S."/>
            <person name="Zhang X."/>
            <person name="Hamilton M.C."/>
            <person name="Pernal S.F."/>
            <person name="Melathopoulos A.P."/>
            <person name="Yan X."/>
            <person name="Evans J.D."/>
        </authorList>
    </citation>
    <scope>NUCLEOTIDE SEQUENCE [LARGE SCALE GENOMIC DNA]</scope>
    <source>
        <strain evidence="1 2">BRL 01</strain>
    </source>
</reference>
<gene>
    <name evidence="1" type="ORF">NAPIS_ORF00363</name>
</gene>
<accession>T0LCK8</accession>
<proteinExistence type="predicted"/>
<name>T0LCK8_9MICR</name>
<dbReference type="HOGENOM" id="CLU_1678419_0_0_1"/>
<keyword evidence="2" id="KW-1185">Reference proteome</keyword>